<evidence type="ECO:0000256" key="1">
    <source>
        <dbReference type="SAM" id="Phobius"/>
    </source>
</evidence>
<dbReference type="EMBL" id="VSSQ01004493">
    <property type="protein sequence ID" value="MPM25419.1"/>
    <property type="molecule type" value="Genomic_DNA"/>
</dbReference>
<organism evidence="2">
    <name type="scientific">bioreactor metagenome</name>
    <dbReference type="NCBI Taxonomy" id="1076179"/>
    <lineage>
        <taxon>unclassified sequences</taxon>
        <taxon>metagenomes</taxon>
        <taxon>ecological metagenomes</taxon>
    </lineage>
</organism>
<dbReference type="AlphaFoldDB" id="A0A644YAS9"/>
<comment type="caution">
    <text evidence="2">The sequence shown here is derived from an EMBL/GenBank/DDBJ whole genome shotgun (WGS) entry which is preliminary data.</text>
</comment>
<evidence type="ECO:0000313" key="2">
    <source>
        <dbReference type="EMBL" id="MPM25419.1"/>
    </source>
</evidence>
<reference evidence="2" key="1">
    <citation type="submission" date="2019-08" db="EMBL/GenBank/DDBJ databases">
        <authorList>
            <person name="Kucharzyk K."/>
            <person name="Murdoch R.W."/>
            <person name="Higgins S."/>
            <person name="Loffler F."/>
        </authorList>
    </citation>
    <scope>NUCLEOTIDE SEQUENCE</scope>
</reference>
<keyword evidence="1" id="KW-1133">Transmembrane helix</keyword>
<keyword evidence="1" id="KW-0812">Transmembrane</keyword>
<gene>
    <name evidence="2" type="ORF">SDC9_71913</name>
</gene>
<keyword evidence="1" id="KW-0472">Membrane</keyword>
<sequence>MFLFQLGFGNSFHHRTYCFQVGRVGCQADGNFSSLVIDSIVIPQVIFYVAVLYLFFVVFSGKPAKNLGVRLFHDICQYVEPSPVGHSYYNIVYVVRSSVRNDGVQGWNNSFRAFQRKPFLPHVLSVHIIFKPRCFDQVVEDVQFFFVGKGFLVSAAFHFLL</sequence>
<name>A0A644YAS9_9ZZZZ</name>
<proteinExistence type="predicted"/>
<dbReference type="AntiFam" id="ANF00134">
    <property type="entry name" value="Shadow ORF (opposite odhA)"/>
</dbReference>
<accession>A0A644YAS9</accession>
<feature type="transmembrane region" description="Helical" evidence="1">
    <location>
        <begin position="40"/>
        <end position="61"/>
    </location>
</feature>
<protein>
    <submittedName>
        <fullName evidence="2">Uncharacterized protein</fullName>
    </submittedName>
</protein>